<dbReference type="SUPFAM" id="SSF82199">
    <property type="entry name" value="SET domain"/>
    <property type="match status" value="2"/>
</dbReference>
<evidence type="ECO:0000259" key="1">
    <source>
        <dbReference type="PROSITE" id="PS50280"/>
    </source>
</evidence>
<feature type="domain" description="SET" evidence="1">
    <location>
        <begin position="442"/>
        <end position="596"/>
    </location>
</feature>
<dbReference type="AlphaFoldDB" id="A0A139WDY5"/>
<sequence>MTTNPFTIKQTDQNRHVVANRLIKSGEIILTETPFVYGPKPGSPVLCLGCFECVDSKTACSKCSWPVCGPECEFLSSHKDNECEIFAKNRVKFNDVDDPYDVCLQYEGITPLRMLLAKEKDPKRWLEEIGGLKIRKNNVNVVDFVRNVCKMDQFCDDLIHTVCGILDLNAIEVRAPSGYLIRCLYPKLSQISHNCVTNLFQTVTPEDFKITLRASGNISENQELFYNYVYPLWPTLIRRDFLKENKNLDCCCKRCGDKTELRTHLSTLKCSKCDNGILLSSDSLSDSCDWNCTHCEFKTNASSVKKVYRIVQSEIEAIQMVSGAEGIEQREAIFRKYRSVFHPKNAYMTILRVDLTQLYGRAPGYTIHELPDLLQEHKVELCYQLLEVLDVVEPGLSKLRGITLYELHAPLISLARNEYKSGLITREDFRKKMQDAVGLLEKSVEILKLEPPNSVEGELAIVAKQSLENLVQNFDLLIQTAVRFFRSKPKRWSEKVKGLKIRKNIVNVVDFVRIVCKMDQFCDDLIHTVCGILDLNAIEVRAPSGYLTRCLYPKLSQISHNCVTNLFQTVTPEDFKITLRASVNISENQELFYNYVYPLWPTLIRRDFLKENKNLDCRCKRCGDKTELRTHLSTLKCSKCDNGILLSSDSLSDSCDWNCTHCEFKTNASSVKKVYRIVQSEIEAIQMVSGAEGIEQREAIFRKYRSVFHPKNAYMTILRVDLTQLYGRAPGYTIHELPDLLQEHKVELCYQLLEVLDVVEPGLSKLRGITLYELHAPLISLARNEYKSGLITREDFRKKMQDAVGLLEKSVEILKLEPPNSVEGELAIVAKQSLENLVQNFDLLIQTA</sequence>
<dbReference type="eggNOG" id="KOG2084">
    <property type="taxonomic scope" value="Eukaryota"/>
</dbReference>
<dbReference type="CDD" id="cd20071">
    <property type="entry name" value="SET_SMYD"/>
    <property type="match status" value="2"/>
</dbReference>
<dbReference type="InterPro" id="IPR046341">
    <property type="entry name" value="SET_dom_sf"/>
</dbReference>
<reference evidence="2 3" key="2">
    <citation type="journal article" date="2010" name="Nucleic Acids Res.">
        <title>BeetleBase in 2010: revisions to provide comprehensive genomic information for Tribolium castaneum.</title>
        <authorList>
            <person name="Kim H.S."/>
            <person name="Murphy T."/>
            <person name="Xia J."/>
            <person name="Caragea D."/>
            <person name="Park Y."/>
            <person name="Beeman R.W."/>
            <person name="Lorenzen M.D."/>
            <person name="Butcher S."/>
            <person name="Manak J.R."/>
            <person name="Brown S.J."/>
        </authorList>
    </citation>
    <scope>GENOME REANNOTATION</scope>
    <source>
        <strain evidence="2 3">Georgia GA2</strain>
    </source>
</reference>
<dbReference type="PROSITE" id="PS50280">
    <property type="entry name" value="SET"/>
    <property type="match status" value="2"/>
</dbReference>
<dbReference type="Gene3D" id="6.10.140.2220">
    <property type="match status" value="1"/>
</dbReference>
<dbReference type="Proteomes" id="UP000007266">
    <property type="component" value="Linkage group 8"/>
</dbReference>
<dbReference type="PANTHER" id="PTHR46455">
    <property type="entry name" value="SET AND MYND DOMAIN CONTAINING, ARTHROPOD-SPECIFIC, MEMBER 4, ISOFORM A"/>
    <property type="match status" value="1"/>
</dbReference>
<gene>
    <name evidence="2" type="primary">AUGUSTUS-3.0.2_33983</name>
    <name evidence="2" type="ORF">TcasGA2_TC033983</name>
</gene>
<dbReference type="GO" id="GO:0008276">
    <property type="term" value="F:protein methyltransferase activity"/>
    <property type="evidence" value="ECO:0007669"/>
    <property type="project" value="UniProtKB-ARBA"/>
</dbReference>
<dbReference type="EMBL" id="KQ971357">
    <property type="protein sequence ID" value="KYB26124.1"/>
    <property type="molecule type" value="Genomic_DNA"/>
</dbReference>
<protein>
    <recommendedName>
        <fullName evidence="1">SET domain-containing protein</fullName>
    </recommendedName>
</protein>
<dbReference type="InterPro" id="IPR001214">
    <property type="entry name" value="SET_dom"/>
</dbReference>
<dbReference type="GO" id="GO:0008170">
    <property type="term" value="F:N-methyltransferase activity"/>
    <property type="evidence" value="ECO:0007669"/>
    <property type="project" value="UniProtKB-ARBA"/>
</dbReference>
<organism evidence="2 3">
    <name type="scientific">Tribolium castaneum</name>
    <name type="common">Red flour beetle</name>
    <dbReference type="NCBI Taxonomy" id="7070"/>
    <lineage>
        <taxon>Eukaryota</taxon>
        <taxon>Metazoa</taxon>
        <taxon>Ecdysozoa</taxon>
        <taxon>Arthropoda</taxon>
        <taxon>Hexapoda</taxon>
        <taxon>Insecta</taxon>
        <taxon>Pterygota</taxon>
        <taxon>Neoptera</taxon>
        <taxon>Endopterygota</taxon>
        <taxon>Coleoptera</taxon>
        <taxon>Polyphaga</taxon>
        <taxon>Cucujiformia</taxon>
        <taxon>Tenebrionidae</taxon>
        <taxon>Tenebrionidae incertae sedis</taxon>
        <taxon>Tribolium</taxon>
    </lineage>
</organism>
<dbReference type="PANTHER" id="PTHR46455:SF7">
    <property type="entry name" value="RE12806P"/>
    <property type="match status" value="1"/>
</dbReference>
<reference evidence="2 3" key="1">
    <citation type="journal article" date="2008" name="Nature">
        <title>The genome of the model beetle and pest Tribolium castaneum.</title>
        <authorList>
            <consortium name="Tribolium Genome Sequencing Consortium"/>
            <person name="Richards S."/>
            <person name="Gibbs R.A."/>
            <person name="Weinstock G.M."/>
            <person name="Brown S.J."/>
            <person name="Denell R."/>
            <person name="Beeman R.W."/>
            <person name="Gibbs R."/>
            <person name="Beeman R.W."/>
            <person name="Brown S.J."/>
            <person name="Bucher G."/>
            <person name="Friedrich M."/>
            <person name="Grimmelikhuijzen C.J."/>
            <person name="Klingler M."/>
            <person name="Lorenzen M."/>
            <person name="Richards S."/>
            <person name="Roth S."/>
            <person name="Schroder R."/>
            <person name="Tautz D."/>
            <person name="Zdobnov E.M."/>
            <person name="Muzny D."/>
            <person name="Gibbs R.A."/>
            <person name="Weinstock G.M."/>
            <person name="Attaway T."/>
            <person name="Bell S."/>
            <person name="Buhay C.J."/>
            <person name="Chandrabose M.N."/>
            <person name="Chavez D."/>
            <person name="Clerk-Blankenburg K.P."/>
            <person name="Cree A."/>
            <person name="Dao M."/>
            <person name="Davis C."/>
            <person name="Chacko J."/>
            <person name="Dinh H."/>
            <person name="Dugan-Rocha S."/>
            <person name="Fowler G."/>
            <person name="Garner T.T."/>
            <person name="Garnes J."/>
            <person name="Gnirke A."/>
            <person name="Hawes A."/>
            <person name="Hernandez J."/>
            <person name="Hines S."/>
            <person name="Holder M."/>
            <person name="Hume J."/>
            <person name="Jhangiani S.N."/>
            <person name="Joshi V."/>
            <person name="Khan Z.M."/>
            <person name="Jackson L."/>
            <person name="Kovar C."/>
            <person name="Kowis A."/>
            <person name="Lee S."/>
            <person name="Lewis L.R."/>
            <person name="Margolis J."/>
            <person name="Morgan M."/>
            <person name="Nazareth L.V."/>
            <person name="Nguyen N."/>
            <person name="Okwuonu G."/>
            <person name="Parker D."/>
            <person name="Richards S."/>
            <person name="Ruiz S.J."/>
            <person name="Santibanez J."/>
            <person name="Savard J."/>
            <person name="Scherer S.E."/>
            <person name="Schneider B."/>
            <person name="Sodergren E."/>
            <person name="Tautz D."/>
            <person name="Vattahil S."/>
            <person name="Villasana D."/>
            <person name="White C.S."/>
            <person name="Wright R."/>
            <person name="Park Y."/>
            <person name="Beeman R.W."/>
            <person name="Lord J."/>
            <person name="Oppert B."/>
            <person name="Lorenzen M."/>
            <person name="Brown S."/>
            <person name="Wang L."/>
            <person name="Savard J."/>
            <person name="Tautz D."/>
            <person name="Richards S."/>
            <person name="Weinstock G."/>
            <person name="Gibbs R.A."/>
            <person name="Liu Y."/>
            <person name="Worley K."/>
            <person name="Weinstock G."/>
            <person name="Elsik C.G."/>
            <person name="Reese J.T."/>
            <person name="Elhaik E."/>
            <person name="Landan G."/>
            <person name="Graur D."/>
            <person name="Arensburger P."/>
            <person name="Atkinson P."/>
            <person name="Beeman R.W."/>
            <person name="Beidler J."/>
            <person name="Brown S.J."/>
            <person name="Demuth J.P."/>
            <person name="Drury D.W."/>
            <person name="Du Y.Z."/>
            <person name="Fujiwara H."/>
            <person name="Lorenzen M."/>
            <person name="Maselli V."/>
            <person name="Osanai M."/>
            <person name="Park Y."/>
            <person name="Robertson H.M."/>
            <person name="Tu Z."/>
            <person name="Wang J.J."/>
            <person name="Wang S."/>
            <person name="Richards S."/>
            <person name="Song H."/>
            <person name="Zhang L."/>
            <person name="Sodergren E."/>
            <person name="Werner D."/>
            <person name="Stanke M."/>
            <person name="Morgenstern B."/>
            <person name="Solovyev V."/>
            <person name="Kosarev P."/>
            <person name="Brown G."/>
            <person name="Chen H.C."/>
            <person name="Ermolaeva O."/>
            <person name="Hlavina W."/>
            <person name="Kapustin Y."/>
            <person name="Kiryutin B."/>
            <person name="Kitts P."/>
            <person name="Maglott D."/>
            <person name="Pruitt K."/>
            <person name="Sapojnikov V."/>
            <person name="Souvorov A."/>
            <person name="Mackey A.J."/>
            <person name="Waterhouse R.M."/>
            <person name="Wyder S."/>
            <person name="Zdobnov E.M."/>
            <person name="Zdobnov E.M."/>
            <person name="Wyder S."/>
            <person name="Kriventseva E.V."/>
            <person name="Kadowaki T."/>
            <person name="Bork P."/>
            <person name="Aranda M."/>
            <person name="Bao R."/>
            <person name="Beermann A."/>
            <person name="Berns N."/>
            <person name="Bolognesi R."/>
            <person name="Bonneton F."/>
            <person name="Bopp D."/>
            <person name="Brown S.J."/>
            <person name="Bucher G."/>
            <person name="Butts T."/>
            <person name="Chaumot A."/>
            <person name="Denell R.E."/>
            <person name="Ferrier D.E."/>
            <person name="Friedrich M."/>
            <person name="Gordon C.M."/>
            <person name="Jindra M."/>
            <person name="Klingler M."/>
            <person name="Lan Q."/>
            <person name="Lattorff H.M."/>
            <person name="Laudet V."/>
            <person name="von Levetsow C."/>
            <person name="Liu Z."/>
            <person name="Lutz R."/>
            <person name="Lynch J.A."/>
            <person name="da Fonseca R.N."/>
            <person name="Posnien N."/>
            <person name="Reuter R."/>
            <person name="Roth S."/>
            <person name="Savard J."/>
            <person name="Schinko J.B."/>
            <person name="Schmitt C."/>
            <person name="Schoppmeier M."/>
            <person name="Schroder R."/>
            <person name="Shippy T.D."/>
            <person name="Simonnet F."/>
            <person name="Marques-Souza H."/>
            <person name="Tautz D."/>
            <person name="Tomoyasu Y."/>
            <person name="Trauner J."/>
            <person name="Van der Zee M."/>
            <person name="Vervoort M."/>
            <person name="Wittkopp N."/>
            <person name="Wimmer E.A."/>
            <person name="Yang X."/>
            <person name="Jones A.K."/>
            <person name="Sattelle D.B."/>
            <person name="Ebert P.R."/>
            <person name="Nelson D."/>
            <person name="Scott J.G."/>
            <person name="Beeman R.W."/>
            <person name="Muthukrishnan S."/>
            <person name="Kramer K.J."/>
            <person name="Arakane Y."/>
            <person name="Beeman R.W."/>
            <person name="Zhu Q."/>
            <person name="Hogenkamp D."/>
            <person name="Dixit R."/>
            <person name="Oppert B."/>
            <person name="Jiang H."/>
            <person name="Zou Z."/>
            <person name="Marshall J."/>
            <person name="Elpidina E."/>
            <person name="Vinokurov K."/>
            <person name="Oppert C."/>
            <person name="Zou Z."/>
            <person name="Evans J."/>
            <person name="Lu Z."/>
            <person name="Zhao P."/>
            <person name="Sumathipala N."/>
            <person name="Altincicek B."/>
            <person name="Vilcinskas A."/>
            <person name="Williams M."/>
            <person name="Hultmark D."/>
            <person name="Hetru C."/>
            <person name="Jiang H."/>
            <person name="Grimmelikhuijzen C.J."/>
            <person name="Hauser F."/>
            <person name="Cazzamali G."/>
            <person name="Williamson M."/>
            <person name="Park Y."/>
            <person name="Li B."/>
            <person name="Tanaka Y."/>
            <person name="Predel R."/>
            <person name="Neupert S."/>
            <person name="Schachtner J."/>
            <person name="Verleyen P."/>
            <person name="Raible F."/>
            <person name="Bork P."/>
            <person name="Friedrich M."/>
            <person name="Walden K.K."/>
            <person name="Robertson H.M."/>
            <person name="Angeli S."/>
            <person name="Foret S."/>
            <person name="Bucher G."/>
            <person name="Schuetz S."/>
            <person name="Maleszka R."/>
            <person name="Wimmer E.A."/>
            <person name="Beeman R.W."/>
            <person name="Lorenzen M."/>
            <person name="Tomoyasu Y."/>
            <person name="Miller S.C."/>
            <person name="Grossmann D."/>
            <person name="Bucher G."/>
        </authorList>
    </citation>
    <scope>NUCLEOTIDE SEQUENCE [LARGE SCALE GENOMIC DNA]</scope>
    <source>
        <strain evidence="2 3">Georgia GA2</strain>
    </source>
</reference>
<dbReference type="GO" id="GO:0005634">
    <property type="term" value="C:nucleus"/>
    <property type="evidence" value="ECO:0000318"/>
    <property type="project" value="GO_Central"/>
</dbReference>
<dbReference type="Pfam" id="PF00856">
    <property type="entry name" value="SET"/>
    <property type="match status" value="1"/>
</dbReference>
<accession>A0A139WDY5</accession>
<dbReference type="STRING" id="7070.A0A139WDY5"/>
<dbReference type="InParanoid" id="A0A139WDY5"/>
<dbReference type="InterPro" id="IPR011990">
    <property type="entry name" value="TPR-like_helical_dom_sf"/>
</dbReference>
<feature type="domain" description="SET" evidence="1">
    <location>
        <begin position="4"/>
        <end position="229"/>
    </location>
</feature>
<dbReference type="Gene3D" id="2.170.270.10">
    <property type="entry name" value="SET domain"/>
    <property type="match status" value="2"/>
</dbReference>
<proteinExistence type="predicted"/>
<dbReference type="Gene3D" id="1.10.220.160">
    <property type="match status" value="1"/>
</dbReference>
<dbReference type="OMA" id="CPNVRTA"/>
<dbReference type="GO" id="GO:0008757">
    <property type="term" value="F:S-adenosylmethionine-dependent methyltransferase activity"/>
    <property type="evidence" value="ECO:0007669"/>
    <property type="project" value="UniProtKB-ARBA"/>
</dbReference>
<evidence type="ECO:0000313" key="2">
    <source>
        <dbReference type="EMBL" id="KYB26124.1"/>
    </source>
</evidence>
<name>A0A139WDY5_TRICA</name>
<keyword evidence="3" id="KW-1185">Reference proteome</keyword>
<dbReference type="InterPro" id="IPR053010">
    <property type="entry name" value="SET_SmydA-8"/>
</dbReference>
<dbReference type="Gene3D" id="1.25.40.10">
    <property type="entry name" value="Tetratricopeptide repeat domain"/>
    <property type="match status" value="1"/>
</dbReference>
<evidence type="ECO:0000313" key="3">
    <source>
        <dbReference type="Proteomes" id="UP000007266"/>
    </source>
</evidence>